<reference evidence="1 2" key="2">
    <citation type="journal article" date="2014" name="Extremophiles">
        <title>Analysis of the complete genome of Fervidococcus fontis confirms the distinct phylogenetic position of the order Fervidicoccales and suggests its environmental function.</title>
        <authorList>
            <person name="Lebedinsky A.V."/>
            <person name="Mardanov A.V."/>
            <person name="Kublanov I.V."/>
            <person name="Gumerov V.M."/>
            <person name="Beletsky A.V."/>
            <person name="Perevalova A.A."/>
            <person name="Bidzhieva S.Kh."/>
            <person name="Bonch-Osmolovskaya E.A."/>
            <person name="Skryabin K.G."/>
            <person name="Ravin N.V."/>
        </authorList>
    </citation>
    <scope>NUCLEOTIDE SEQUENCE [LARGE SCALE GENOMIC DNA]</scope>
    <source>
        <strain evidence="2">DSM 19380 / VKM B-2539 / Kam940</strain>
    </source>
</reference>
<name>I0A093_FERFK</name>
<protein>
    <submittedName>
        <fullName evidence="1">Uncharacterized protein</fullName>
    </submittedName>
</protein>
<evidence type="ECO:0000313" key="2">
    <source>
        <dbReference type="Proteomes" id="UP000007391"/>
    </source>
</evidence>
<gene>
    <name evidence="1" type="ordered locus">FFONT_0410</name>
</gene>
<dbReference type="Proteomes" id="UP000007391">
    <property type="component" value="Chromosome"/>
</dbReference>
<sequence>MKKVMQLMEKMRKKSKKLFAGTVSGLLFILLTFSFGNVFTISSAESTNTSSVMTTTAQGSQVTNQTAEQVIVNSINNIIDYYKSKGLNTSQLELLLTQFISALQSEEQGKATQIYIEIVKEIYILRLQQLNLSLPELKEIAQIQLNNIVTQLIYRINNMSFLDSQVKANLTQQLNQALNLINQGNYTGASIILKNVVKELNDMENSIKEAKIQAELSDLAIKRINEINSMFNTSIVNSTEILNVKNIREKAMAVRGLGIMQREMEENIQQIMNQIQNQIENSNLSSVISKDEINKTIIQYMQGEPLSKKFGFNIFTSSEVLLRVAQNQLENYSYGKGISHGNGANVNQTQVEILTNYINSAENLVMSANAAVLDLSATNAQNAFSSLQQISNQTEQLISELSNITVDKQLNSVKVLILNALKNLDNSISLILLFESQYYNYTGLITVKGIVISINQNNLTVLGGTPLIQPMTNEVKGLGAWNKMIPTEWTVIILSNTKIKGNLTQYAPVIVIGNVTDIANHIVDATSIHIIENDINDFDSN</sequence>
<organism evidence="1 2">
    <name type="scientific">Fervidicoccus fontis (strain DSM 19380 / JCM 18336 / VKM B-2539 / Kam940)</name>
    <dbReference type="NCBI Taxonomy" id="1163730"/>
    <lineage>
        <taxon>Archaea</taxon>
        <taxon>Thermoproteota</taxon>
        <taxon>Thermoprotei</taxon>
        <taxon>Fervidicoccales</taxon>
        <taxon>Fervidicoccaceae</taxon>
        <taxon>Fervidicoccus</taxon>
    </lineage>
</organism>
<evidence type="ECO:0000313" key="1">
    <source>
        <dbReference type="EMBL" id="AFH42400.1"/>
    </source>
</evidence>
<dbReference type="AlphaFoldDB" id="I0A093"/>
<keyword evidence="2" id="KW-1185">Reference proteome</keyword>
<accession>I0A093</accession>
<dbReference type="KEGG" id="ffo:FFONT_0410"/>
<dbReference type="HOGENOM" id="CLU_503099_0_0_2"/>
<dbReference type="EMBL" id="CP003423">
    <property type="protein sequence ID" value="AFH42400.1"/>
    <property type="molecule type" value="Genomic_DNA"/>
</dbReference>
<reference evidence="2" key="1">
    <citation type="submission" date="2012-03" db="EMBL/GenBank/DDBJ databases">
        <title>Fervidicoccus fontis complete genome analysis confirms its distinct phylogenetic position and predicts its environmental function.</title>
        <authorList>
            <person name="Lebedinsky A.V."/>
            <person name="Mardanov A.V."/>
            <person name="Gumerov V.M."/>
            <person name="Beletsky A.V."/>
            <person name="Kublanov I.V."/>
            <person name="Perevalova A.A."/>
            <person name="Bonch-Osmolovskaya E.A."/>
            <person name="Ravin N.V."/>
            <person name="Skryabin K.G."/>
        </authorList>
    </citation>
    <scope>NUCLEOTIDE SEQUENCE [LARGE SCALE GENOMIC DNA]</scope>
    <source>
        <strain evidence="2">DSM 19380 / VKM B-2539 / Kam940</strain>
    </source>
</reference>
<proteinExistence type="predicted"/>
<dbReference type="InParanoid" id="I0A093"/>